<dbReference type="NCBIfam" id="TIGR00197">
    <property type="entry name" value="yjeF_nterm"/>
    <property type="match status" value="1"/>
</dbReference>
<feature type="binding site" evidence="18">
    <location>
        <position position="157"/>
    </location>
    <ligand>
        <name>K(+)</name>
        <dbReference type="ChEBI" id="CHEBI:29103"/>
    </ligand>
</feature>
<feature type="binding site" evidence="17">
    <location>
        <position position="436"/>
    </location>
    <ligand>
        <name>AMP</name>
        <dbReference type="ChEBI" id="CHEBI:456215"/>
    </ligand>
</feature>
<sequence>MNNILDRQQMHECDMYTINDIGIPSMVLMERAALGVFDEIRARKIDSSNTLIVCGSGNNGGDGLALARMLADEGDKVNVYITGNTSLASGEMGKQYEIIRNYNVKILDTFPESDNYTLIVDAIFGIGLSRNIEGEIFNLIRKLNDKRGFKLSIDVPSGVNSDNGKIMGTTFKAELTVTIGDYKRGCFIYPGAEFCGEIVCKKIGISNKPIEKSKTGHILTIDDLNKIPKRKVRSNKGTYGNVLIIAGSLNMCGAAILAGAAAYASGCGLVRIFTPKDNRIIIQNKLPEAVLTTYDPQYFDDRVLEKEIERADSIVIGPGLGMDVSAGKITEYVLRYATVPIIADADALNIAATNPSLLKKHNCPLIITPHFAEMARLCDTKIYNISNDILETAIKFSKENNLICLLKDANSVIAGSDGSLYVNTSGNNGLSTAGSGDVLAGILGALAVIFDDYSLCAAMGAFIHGLAGDYAVAETGERGLVSSDIVEYVKKVLKDVK</sequence>
<keyword evidence="6 17" id="KW-0547">Nucleotide-binding</keyword>
<evidence type="ECO:0000256" key="1">
    <source>
        <dbReference type="ARBA" id="ARBA00000013"/>
    </source>
</evidence>
<dbReference type="PROSITE" id="PS51385">
    <property type="entry name" value="YJEF_N"/>
    <property type="match status" value="1"/>
</dbReference>
<comment type="catalytic activity">
    <reaction evidence="2 18 19">
        <text>(6R)-NADPHX = (6S)-NADPHX</text>
        <dbReference type="Rhea" id="RHEA:32227"/>
        <dbReference type="ChEBI" id="CHEBI:64076"/>
        <dbReference type="ChEBI" id="CHEBI:64077"/>
        <dbReference type="EC" id="5.1.99.6"/>
    </reaction>
</comment>
<evidence type="ECO:0000256" key="3">
    <source>
        <dbReference type="ARBA" id="ARBA00006001"/>
    </source>
</evidence>
<proteinExistence type="inferred from homology"/>
<dbReference type="EMBL" id="FOJY01000001">
    <property type="protein sequence ID" value="SFA72261.1"/>
    <property type="molecule type" value="Genomic_DNA"/>
</dbReference>
<keyword evidence="5 18" id="KW-0479">Metal-binding</keyword>
<dbReference type="Pfam" id="PF01256">
    <property type="entry name" value="Carb_kinase"/>
    <property type="match status" value="1"/>
</dbReference>
<dbReference type="InterPro" id="IPR036652">
    <property type="entry name" value="YjeF_N_dom_sf"/>
</dbReference>
<evidence type="ECO:0000313" key="24">
    <source>
        <dbReference type="Proteomes" id="UP000198838"/>
    </source>
</evidence>
<dbReference type="SUPFAM" id="SSF64153">
    <property type="entry name" value="YjeF N-terminal domain-like"/>
    <property type="match status" value="1"/>
</dbReference>
<evidence type="ECO:0000256" key="2">
    <source>
        <dbReference type="ARBA" id="ARBA00000909"/>
    </source>
</evidence>
<evidence type="ECO:0000256" key="16">
    <source>
        <dbReference type="ARBA" id="ARBA00049209"/>
    </source>
</evidence>
<dbReference type="Gene3D" id="3.40.50.10260">
    <property type="entry name" value="YjeF N-terminal domain"/>
    <property type="match status" value="1"/>
</dbReference>
<evidence type="ECO:0000256" key="4">
    <source>
        <dbReference type="ARBA" id="ARBA00009524"/>
    </source>
</evidence>
<feature type="binding site" evidence="17">
    <location>
        <position position="437"/>
    </location>
    <ligand>
        <name>(6S)-NADPHX</name>
        <dbReference type="ChEBI" id="CHEBI:64076"/>
    </ligand>
</feature>
<evidence type="ECO:0000256" key="15">
    <source>
        <dbReference type="ARBA" id="ARBA00048238"/>
    </source>
</evidence>
<keyword evidence="20" id="KW-0812">Transmembrane</keyword>
<feature type="binding site" evidence="17">
    <location>
        <begin position="407"/>
        <end position="411"/>
    </location>
    <ligand>
        <name>AMP</name>
        <dbReference type="ChEBI" id="CHEBI:456215"/>
    </ligand>
</feature>
<keyword evidence="10 17" id="KW-0520">NAD</keyword>
<keyword evidence="20" id="KW-0472">Membrane</keyword>
<dbReference type="EC" id="4.2.1.136" evidence="19"/>
<dbReference type="PROSITE" id="PS01049">
    <property type="entry name" value="YJEF_C_1"/>
    <property type="match status" value="1"/>
</dbReference>
<dbReference type="STRING" id="1120918.SAMN05216249_101203"/>
<protein>
    <recommendedName>
        <fullName evidence="19">Bifunctional NAD(P)H-hydrate repair enzyme</fullName>
    </recommendedName>
    <alternativeName>
        <fullName evidence="19">Nicotinamide nucleotide repair protein</fullName>
    </alternativeName>
    <domain>
        <recommendedName>
            <fullName evidence="19">ADP-dependent (S)-NAD(P)H-hydrate dehydratase</fullName>
            <ecNumber evidence="19">4.2.1.136</ecNumber>
        </recommendedName>
        <alternativeName>
            <fullName evidence="19">ADP-dependent NAD(P)HX dehydratase</fullName>
        </alternativeName>
    </domain>
    <domain>
        <recommendedName>
            <fullName evidence="19">NAD(P)H-hydrate epimerase</fullName>
            <ecNumber evidence="19">5.1.99.6</ecNumber>
        </recommendedName>
    </domain>
</protein>
<dbReference type="Proteomes" id="UP000198838">
    <property type="component" value="Unassembled WGS sequence"/>
</dbReference>
<dbReference type="PROSITE" id="PS51383">
    <property type="entry name" value="YJEF_C_3"/>
    <property type="match status" value="1"/>
</dbReference>
<comment type="function">
    <text evidence="17">Catalyzes the dehydration of the S-form of NAD(P)HX at the expense of ADP, which is converted to AMP. Together with NAD(P)HX epimerase, which catalyzes the epimerization of the S- and R-forms, the enzyme allows the repair of both epimers of NAD(P)HX, a damaged form of NAD(P)H that is a result of enzymatic or heat-dependent hydration.</text>
</comment>
<feature type="binding site" evidence="17">
    <location>
        <position position="254"/>
    </location>
    <ligand>
        <name>(6S)-NADPHX</name>
        <dbReference type="ChEBI" id="CHEBI:64076"/>
    </ligand>
</feature>
<feature type="binding site" evidence="18">
    <location>
        <begin position="125"/>
        <end position="131"/>
    </location>
    <ligand>
        <name>(6S)-NADPHX</name>
        <dbReference type="ChEBI" id="CHEBI:64076"/>
    </ligand>
</feature>
<keyword evidence="20" id="KW-1133">Transmembrane helix</keyword>
<evidence type="ECO:0000256" key="17">
    <source>
        <dbReference type="HAMAP-Rule" id="MF_01965"/>
    </source>
</evidence>
<comment type="similarity">
    <text evidence="17">Belongs to the NnrD/CARKD family.</text>
</comment>
<feature type="domain" description="YjeF N-terminal" evidence="22">
    <location>
        <begin position="10"/>
        <end position="211"/>
    </location>
</feature>
<keyword evidence="8 17" id="KW-0521">NADP</keyword>
<dbReference type="NCBIfam" id="TIGR00196">
    <property type="entry name" value="yjeF_cterm"/>
    <property type="match status" value="1"/>
</dbReference>
<comment type="function">
    <text evidence="18">Catalyzes the epimerization of the S- and R-forms of NAD(P)HX, a damaged form of NAD(P)H that is a result of enzymatic or heat-dependent hydration. This is a prerequisite for the S-specific NAD(P)H-hydrate dehydratase to allow the repair of both epimers of NAD(P)HX.</text>
</comment>
<feature type="binding site" evidence="17">
    <location>
        <position position="319"/>
    </location>
    <ligand>
        <name>(6S)-NADPHX</name>
        <dbReference type="ChEBI" id="CHEBI:64076"/>
    </ligand>
</feature>
<dbReference type="RefSeq" id="WP_177205522.1">
    <property type="nucleotide sequence ID" value="NZ_FOJY01000001.1"/>
</dbReference>
<dbReference type="HAMAP" id="MF_01965">
    <property type="entry name" value="NADHX_dehydratase"/>
    <property type="match status" value="1"/>
</dbReference>
<keyword evidence="24" id="KW-1185">Reference proteome</keyword>
<evidence type="ECO:0000256" key="8">
    <source>
        <dbReference type="ARBA" id="ARBA00022857"/>
    </source>
</evidence>
<gene>
    <name evidence="17" type="primary">nnrD</name>
    <name evidence="18" type="synonym">nnrE</name>
    <name evidence="23" type="ORF">SAMN05216249_101203</name>
</gene>
<keyword evidence="7 17" id="KW-0067">ATP-binding</keyword>
<dbReference type="InterPro" id="IPR029056">
    <property type="entry name" value="Ribokinase-like"/>
</dbReference>
<feature type="binding site" evidence="18">
    <location>
        <position position="154"/>
    </location>
    <ligand>
        <name>(6S)-NADPHX</name>
        <dbReference type="ChEBI" id="CHEBI:64076"/>
    </ligand>
</feature>
<dbReference type="Gene3D" id="3.40.1190.20">
    <property type="match status" value="1"/>
</dbReference>
<comment type="caution">
    <text evidence="18">Lacks conserved residue(s) required for the propagation of feature annotation.</text>
</comment>
<evidence type="ECO:0000259" key="22">
    <source>
        <dbReference type="PROSITE" id="PS51385"/>
    </source>
</evidence>
<comment type="catalytic activity">
    <reaction evidence="15 17 19">
        <text>(6S)-NADHX + ADP = AMP + phosphate + NADH + H(+)</text>
        <dbReference type="Rhea" id="RHEA:32223"/>
        <dbReference type="ChEBI" id="CHEBI:15378"/>
        <dbReference type="ChEBI" id="CHEBI:43474"/>
        <dbReference type="ChEBI" id="CHEBI:57945"/>
        <dbReference type="ChEBI" id="CHEBI:64074"/>
        <dbReference type="ChEBI" id="CHEBI:456215"/>
        <dbReference type="ChEBI" id="CHEBI:456216"/>
        <dbReference type="EC" id="4.2.1.136"/>
    </reaction>
</comment>
<dbReference type="PIRSF" id="PIRSF017184">
    <property type="entry name" value="Nnr"/>
    <property type="match status" value="1"/>
</dbReference>
<dbReference type="GO" id="GO:0005524">
    <property type="term" value="F:ATP binding"/>
    <property type="evidence" value="ECO:0007669"/>
    <property type="project" value="UniProtKB-UniRule"/>
</dbReference>
<evidence type="ECO:0000256" key="5">
    <source>
        <dbReference type="ARBA" id="ARBA00022723"/>
    </source>
</evidence>
<dbReference type="CDD" id="cd01171">
    <property type="entry name" value="YXKO-related"/>
    <property type="match status" value="1"/>
</dbReference>
<keyword evidence="12 17" id="KW-0456">Lyase</keyword>
<organism evidence="23 24">
    <name type="scientific">Acetitomaculum ruminis DSM 5522</name>
    <dbReference type="NCBI Taxonomy" id="1120918"/>
    <lineage>
        <taxon>Bacteria</taxon>
        <taxon>Bacillati</taxon>
        <taxon>Bacillota</taxon>
        <taxon>Clostridia</taxon>
        <taxon>Lachnospirales</taxon>
        <taxon>Lachnospiraceae</taxon>
        <taxon>Acetitomaculum</taxon>
    </lineage>
</organism>
<reference evidence="23 24" key="1">
    <citation type="submission" date="2016-10" db="EMBL/GenBank/DDBJ databases">
        <authorList>
            <person name="de Groot N.N."/>
        </authorList>
    </citation>
    <scope>NUCLEOTIDE SEQUENCE [LARGE SCALE GENOMIC DNA]</scope>
    <source>
        <strain evidence="23 24">DSM 5522</strain>
    </source>
</reference>
<feature type="binding site" evidence="18">
    <location>
        <begin position="58"/>
        <end position="62"/>
    </location>
    <ligand>
        <name>(6S)-NADPHX</name>
        <dbReference type="ChEBI" id="CHEBI:64076"/>
    </ligand>
</feature>
<comment type="cofactor">
    <cofactor evidence="18 19">
        <name>K(+)</name>
        <dbReference type="ChEBI" id="CHEBI:29103"/>
    </cofactor>
    <text evidence="18 19">Binds 1 potassium ion per subunit.</text>
</comment>
<evidence type="ECO:0000256" key="10">
    <source>
        <dbReference type="ARBA" id="ARBA00023027"/>
    </source>
</evidence>
<feature type="binding site" evidence="18">
    <location>
        <position position="121"/>
    </location>
    <ligand>
        <name>K(+)</name>
        <dbReference type="ChEBI" id="CHEBI:29103"/>
    </ligand>
</feature>
<keyword evidence="13" id="KW-0511">Multifunctional enzyme</keyword>
<accession>A0A1I0V7F0</accession>
<comment type="similarity">
    <text evidence="3 19">In the N-terminal section; belongs to the NnrE/AIBP family.</text>
</comment>
<dbReference type="GO" id="GO:0052856">
    <property type="term" value="F:NAD(P)HX epimerase activity"/>
    <property type="evidence" value="ECO:0007669"/>
    <property type="project" value="UniProtKB-UniRule"/>
</dbReference>
<keyword evidence="9 18" id="KW-0630">Potassium</keyword>
<evidence type="ECO:0000256" key="11">
    <source>
        <dbReference type="ARBA" id="ARBA00023235"/>
    </source>
</evidence>
<dbReference type="AlphaFoldDB" id="A0A1I0V7F0"/>
<evidence type="ECO:0000313" key="23">
    <source>
        <dbReference type="EMBL" id="SFA72261.1"/>
    </source>
</evidence>
<evidence type="ECO:0000256" key="6">
    <source>
        <dbReference type="ARBA" id="ARBA00022741"/>
    </source>
</evidence>
<dbReference type="GO" id="GO:0046872">
    <property type="term" value="F:metal ion binding"/>
    <property type="evidence" value="ECO:0007669"/>
    <property type="project" value="UniProtKB-UniRule"/>
</dbReference>
<comment type="similarity">
    <text evidence="4 19">In the C-terminal section; belongs to the NnrD/CARKD family.</text>
</comment>
<evidence type="ECO:0000256" key="12">
    <source>
        <dbReference type="ARBA" id="ARBA00023239"/>
    </source>
</evidence>
<feature type="domain" description="YjeF C-terminal" evidence="21">
    <location>
        <begin position="219"/>
        <end position="496"/>
    </location>
</feature>
<dbReference type="SUPFAM" id="SSF53613">
    <property type="entry name" value="Ribokinase-like"/>
    <property type="match status" value="1"/>
</dbReference>
<comment type="catalytic activity">
    <reaction evidence="1 18 19">
        <text>(6R)-NADHX = (6S)-NADHX</text>
        <dbReference type="Rhea" id="RHEA:32215"/>
        <dbReference type="ChEBI" id="CHEBI:64074"/>
        <dbReference type="ChEBI" id="CHEBI:64075"/>
        <dbReference type="EC" id="5.1.99.6"/>
    </reaction>
</comment>
<comment type="function">
    <text evidence="14 19">Bifunctional enzyme that catalyzes the epimerization of the S- and R-forms of NAD(P)HX and the dehydration of the S-form of NAD(P)HX at the expense of ADP, which is converted to AMP. This allows the repair of both epimers of NAD(P)HX, a damaged form of NAD(P)H that is a result of enzymatic or heat-dependent hydration.</text>
</comment>
<evidence type="ECO:0000256" key="14">
    <source>
        <dbReference type="ARBA" id="ARBA00025153"/>
    </source>
</evidence>
<dbReference type="GO" id="GO:0110051">
    <property type="term" value="P:metabolite repair"/>
    <property type="evidence" value="ECO:0007669"/>
    <property type="project" value="TreeGrafter"/>
</dbReference>
<evidence type="ECO:0000259" key="21">
    <source>
        <dbReference type="PROSITE" id="PS51383"/>
    </source>
</evidence>
<dbReference type="PANTHER" id="PTHR12592">
    <property type="entry name" value="ATP-DEPENDENT (S)-NAD(P)H-HYDRATE DEHYDRATASE FAMILY MEMBER"/>
    <property type="match status" value="1"/>
</dbReference>
<dbReference type="PROSITE" id="PS01050">
    <property type="entry name" value="YJEF_C_2"/>
    <property type="match status" value="1"/>
</dbReference>
<comment type="catalytic activity">
    <reaction evidence="16 17 19">
        <text>(6S)-NADPHX + ADP = AMP + phosphate + NADPH + H(+)</text>
        <dbReference type="Rhea" id="RHEA:32235"/>
        <dbReference type="ChEBI" id="CHEBI:15378"/>
        <dbReference type="ChEBI" id="CHEBI:43474"/>
        <dbReference type="ChEBI" id="CHEBI:57783"/>
        <dbReference type="ChEBI" id="CHEBI:64076"/>
        <dbReference type="ChEBI" id="CHEBI:456215"/>
        <dbReference type="ChEBI" id="CHEBI:456216"/>
        <dbReference type="EC" id="4.2.1.136"/>
    </reaction>
</comment>
<feature type="binding site" evidence="18">
    <location>
        <position position="59"/>
    </location>
    <ligand>
        <name>K(+)</name>
        <dbReference type="ChEBI" id="CHEBI:29103"/>
    </ligand>
</feature>
<evidence type="ECO:0000256" key="20">
    <source>
        <dbReference type="SAM" id="Phobius"/>
    </source>
</evidence>
<evidence type="ECO:0000256" key="13">
    <source>
        <dbReference type="ARBA" id="ARBA00023268"/>
    </source>
</evidence>
<dbReference type="EC" id="5.1.99.6" evidence="19"/>
<dbReference type="InterPro" id="IPR030677">
    <property type="entry name" value="Nnr"/>
</dbReference>
<dbReference type="Pfam" id="PF03853">
    <property type="entry name" value="YjeF_N"/>
    <property type="match status" value="1"/>
</dbReference>
<comment type="subunit">
    <text evidence="17">Homotetramer.</text>
</comment>
<dbReference type="InterPro" id="IPR000631">
    <property type="entry name" value="CARKD"/>
</dbReference>
<dbReference type="GO" id="GO:0052855">
    <property type="term" value="F:ADP-dependent NAD(P)H-hydrate dehydratase activity"/>
    <property type="evidence" value="ECO:0007669"/>
    <property type="project" value="UniProtKB-UniRule"/>
</dbReference>
<evidence type="ECO:0000256" key="9">
    <source>
        <dbReference type="ARBA" id="ARBA00022958"/>
    </source>
</evidence>
<evidence type="ECO:0000256" key="19">
    <source>
        <dbReference type="PIRNR" id="PIRNR017184"/>
    </source>
</evidence>
<dbReference type="GO" id="GO:0046496">
    <property type="term" value="P:nicotinamide nucleotide metabolic process"/>
    <property type="evidence" value="ECO:0007669"/>
    <property type="project" value="UniProtKB-UniRule"/>
</dbReference>
<dbReference type="InterPro" id="IPR017953">
    <property type="entry name" value="Carbohydrate_kinase_pred_CS"/>
</dbReference>
<dbReference type="InterPro" id="IPR004443">
    <property type="entry name" value="YjeF_N_dom"/>
</dbReference>
<evidence type="ECO:0000256" key="7">
    <source>
        <dbReference type="ARBA" id="ARBA00022840"/>
    </source>
</evidence>
<comment type="cofactor">
    <cofactor evidence="17">
        <name>Mg(2+)</name>
        <dbReference type="ChEBI" id="CHEBI:18420"/>
    </cofactor>
</comment>
<keyword evidence="11 18" id="KW-0413">Isomerase</keyword>
<feature type="transmembrane region" description="Helical" evidence="20">
    <location>
        <begin position="239"/>
        <end position="264"/>
    </location>
</feature>
<name>A0A1I0V7F0_9FIRM</name>
<evidence type="ECO:0000256" key="18">
    <source>
        <dbReference type="HAMAP-Rule" id="MF_01966"/>
    </source>
</evidence>
<dbReference type="HAMAP" id="MF_01966">
    <property type="entry name" value="NADHX_epimerase"/>
    <property type="match status" value="1"/>
</dbReference>
<comment type="similarity">
    <text evidence="18">Belongs to the NnrE/AIBP family.</text>
</comment>
<feature type="binding site" evidence="17">
    <location>
        <position position="370"/>
    </location>
    <ligand>
        <name>(6S)-NADPHX</name>
        <dbReference type="ChEBI" id="CHEBI:64076"/>
    </ligand>
</feature>
<dbReference type="PANTHER" id="PTHR12592:SF0">
    <property type="entry name" value="ATP-DEPENDENT (S)-NAD(P)H-HYDRATE DEHYDRATASE"/>
    <property type="match status" value="1"/>
</dbReference>